<accession>A0AAV7S445</accession>
<protein>
    <submittedName>
        <fullName evidence="1">Uncharacterized protein</fullName>
    </submittedName>
</protein>
<organism evidence="1 2">
    <name type="scientific">Pleurodeles waltl</name>
    <name type="common">Iberian ribbed newt</name>
    <dbReference type="NCBI Taxonomy" id="8319"/>
    <lineage>
        <taxon>Eukaryota</taxon>
        <taxon>Metazoa</taxon>
        <taxon>Chordata</taxon>
        <taxon>Craniata</taxon>
        <taxon>Vertebrata</taxon>
        <taxon>Euteleostomi</taxon>
        <taxon>Amphibia</taxon>
        <taxon>Batrachia</taxon>
        <taxon>Caudata</taxon>
        <taxon>Salamandroidea</taxon>
        <taxon>Salamandridae</taxon>
        <taxon>Pleurodelinae</taxon>
        <taxon>Pleurodeles</taxon>
    </lineage>
</organism>
<dbReference type="Proteomes" id="UP001066276">
    <property type="component" value="Chromosome 5"/>
</dbReference>
<dbReference type="AlphaFoldDB" id="A0AAV7S445"/>
<evidence type="ECO:0000313" key="2">
    <source>
        <dbReference type="Proteomes" id="UP001066276"/>
    </source>
</evidence>
<proteinExistence type="predicted"/>
<dbReference type="EMBL" id="JANPWB010000009">
    <property type="protein sequence ID" value="KAJ1157788.1"/>
    <property type="molecule type" value="Genomic_DNA"/>
</dbReference>
<reference evidence="1" key="1">
    <citation type="journal article" date="2022" name="bioRxiv">
        <title>Sequencing and chromosome-scale assembly of the giantPleurodeles waltlgenome.</title>
        <authorList>
            <person name="Brown T."/>
            <person name="Elewa A."/>
            <person name="Iarovenko S."/>
            <person name="Subramanian E."/>
            <person name="Araus A.J."/>
            <person name="Petzold A."/>
            <person name="Susuki M."/>
            <person name="Suzuki K.-i.T."/>
            <person name="Hayashi T."/>
            <person name="Toyoda A."/>
            <person name="Oliveira C."/>
            <person name="Osipova E."/>
            <person name="Leigh N.D."/>
            <person name="Simon A."/>
            <person name="Yun M.H."/>
        </authorList>
    </citation>
    <scope>NUCLEOTIDE SEQUENCE</scope>
    <source>
        <strain evidence="1">20211129_DDA</strain>
        <tissue evidence="1">Liver</tissue>
    </source>
</reference>
<comment type="caution">
    <text evidence="1">The sequence shown here is derived from an EMBL/GenBank/DDBJ whole genome shotgun (WGS) entry which is preliminary data.</text>
</comment>
<keyword evidence="2" id="KW-1185">Reference proteome</keyword>
<name>A0AAV7S445_PLEWA</name>
<sequence>MAQRVLVTVAKCEMADWPELGSFFYFHDPEQPAGCFRIKTRVDASLQTHLIIPKMPFERLQACGAGQVYQQDWETVEGD</sequence>
<evidence type="ECO:0000313" key="1">
    <source>
        <dbReference type="EMBL" id="KAJ1157788.1"/>
    </source>
</evidence>
<gene>
    <name evidence="1" type="ORF">NDU88_010487</name>
</gene>